<dbReference type="PANTHER" id="PTHR23406:SF79">
    <property type="entry name" value="MALATE DEHYDROGENASE (OXALOACETATE-DECARBOXYLATING)"/>
    <property type="match status" value="1"/>
</dbReference>
<evidence type="ECO:0000313" key="5">
    <source>
        <dbReference type="EMBL" id="CEF97653.1"/>
    </source>
</evidence>
<gene>
    <name evidence="5" type="ORF">OT_ostta04g03550</name>
</gene>
<feature type="compositionally biased region" description="Basic and acidic residues" evidence="2">
    <location>
        <begin position="32"/>
        <end position="50"/>
    </location>
</feature>
<feature type="region of interest" description="Disordered" evidence="2">
    <location>
        <begin position="80"/>
        <end position="108"/>
    </location>
</feature>
<evidence type="ECO:0000259" key="4">
    <source>
        <dbReference type="SMART" id="SM01274"/>
    </source>
</evidence>
<feature type="compositionally biased region" description="Polar residues" evidence="2">
    <location>
        <begin position="85"/>
        <end position="95"/>
    </location>
</feature>
<name>A0A090N380_OSTTA</name>
<dbReference type="SMART" id="SM01274">
    <property type="entry name" value="malic"/>
    <property type="match status" value="1"/>
</dbReference>
<protein>
    <submittedName>
        <fullName evidence="5">Malic enzyme, NAD-binding</fullName>
    </submittedName>
</protein>
<dbReference type="InParanoid" id="A0A090N380"/>
<proteinExistence type="inferred from homology"/>
<dbReference type="SUPFAM" id="SSF53223">
    <property type="entry name" value="Aminoacid dehydrogenase-like, N-terminal domain"/>
    <property type="match status" value="1"/>
</dbReference>
<feature type="region of interest" description="Disordered" evidence="2">
    <location>
        <begin position="32"/>
        <end position="57"/>
    </location>
</feature>
<evidence type="ECO:0000313" key="6">
    <source>
        <dbReference type="Proteomes" id="UP000009170"/>
    </source>
</evidence>
<organism evidence="5 6">
    <name type="scientific">Ostreococcus tauri</name>
    <name type="common">Marine green alga</name>
    <dbReference type="NCBI Taxonomy" id="70448"/>
    <lineage>
        <taxon>Eukaryota</taxon>
        <taxon>Viridiplantae</taxon>
        <taxon>Chlorophyta</taxon>
        <taxon>Mamiellophyceae</taxon>
        <taxon>Mamiellales</taxon>
        <taxon>Bathycoccaceae</taxon>
        <taxon>Ostreococcus</taxon>
    </lineage>
</organism>
<dbReference type="GO" id="GO:0051287">
    <property type="term" value="F:NAD binding"/>
    <property type="evidence" value="ECO:0007669"/>
    <property type="project" value="InterPro"/>
</dbReference>
<dbReference type="InterPro" id="IPR037062">
    <property type="entry name" value="Malic_N_dom_sf"/>
</dbReference>
<accession>A0A090N380</accession>
<reference evidence="6" key="1">
    <citation type="journal article" date="2006" name="Proc. Natl. Acad. Sci. U.S.A.">
        <title>Genome analysis of the smallest free-living eukaryote Ostreococcus tauri unveils many unique features.</title>
        <authorList>
            <person name="Derelle E."/>
            <person name="Ferraz C."/>
            <person name="Rombauts S."/>
            <person name="Rouze P."/>
            <person name="Worden A.Z."/>
            <person name="Robbens S."/>
            <person name="Partensky F."/>
            <person name="Degroeve S."/>
            <person name="Echeynie S."/>
            <person name="Cooke R."/>
            <person name="Saeys Y."/>
            <person name="Wuyts J."/>
            <person name="Jabbari K."/>
            <person name="Bowler C."/>
            <person name="Panaud O."/>
            <person name="Piegu B."/>
            <person name="Ball S.G."/>
            <person name="Ral J.-P."/>
            <person name="Bouget F.-Y."/>
            <person name="Piganeau G."/>
            <person name="De Baets B."/>
            <person name="Picard A."/>
            <person name="Delseny M."/>
            <person name="Demaille J."/>
            <person name="Van de Peer Y."/>
            <person name="Moreau H."/>
        </authorList>
    </citation>
    <scope>NUCLEOTIDE SEQUENCE [LARGE SCALE GENOMIC DNA]</scope>
    <source>
        <strain evidence="6">OTTH 0595 / CCAP 157/2 / RCC745</strain>
    </source>
</reference>
<evidence type="ECO:0000256" key="1">
    <source>
        <dbReference type="ARBA" id="ARBA00008785"/>
    </source>
</evidence>
<keyword evidence="6" id="KW-1185">Reference proteome</keyword>
<feature type="domain" description="Malic enzyme NAD-binding" evidence="3">
    <location>
        <begin position="368"/>
        <end position="620"/>
    </location>
</feature>
<dbReference type="Gene3D" id="3.40.50.720">
    <property type="entry name" value="NAD(P)-binding Rossmann-like Domain"/>
    <property type="match status" value="1"/>
</dbReference>
<dbReference type="InterPro" id="IPR046346">
    <property type="entry name" value="Aminoacid_DH-like_N_sf"/>
</dbReference>
<dbReference type="KEGG" id="ota:OT_ostta04g03550"/>
<dbReference type="InterPro" id="IPR012301">
    <property type="entry name" value="Malic_N_dom"/>
</dbReference>
<reference evidence="5 6" key="2">
    <citation type="journal article" date="2014" name="BMC Genomics">
        <title>An improved genome of the model marine alga Ostreococcus tauri unfolds by assessing Illumina de novo assemblies.</title>
        <authorList>
            <person name="Blanc-Mathieu R."/>
            <person name="Verhelst B."/>
            <person name="Derelle E."/>
            <person name="Rombauts S."/>
            <person name="Bouget F.Y."/>
            <person name="Carre I."/>
            <person name="Chateau A."/>
            <person name="Eyre-Walker A."/>
            <person name="Grimsley N."/>
            <person name="Moreau H."/>
            <person name="Piegu B."/>
            <person name="Rivals E."/>
            <person name="Schackwitz W."/>
            <person name="Van de Peer Y."/>
            <person name="Piganeau G."/>
        </authorList>
    </citation>
    <scope>NUCLEOTIDE SEQUENCE [LARGE SCALE GENOMIC DNA]</scope>
    <source>
        <strain evidence="6">OTTH 0595 / CCAP 157/2 / RCC745</strain>
    </source>
</reference>
<dbReference type="Pfam" id="PF00390">
    <property type="entry name" value="malic"/>
    <property type="match status" value="1"/>
</dbReference>
<dbReference type="PANTHER" id="PTHR23406">
    <property type="entry name" value="MALIC ENZYME-RELATED"/>
    <property type="match status" value="1"/>
</dbReference>
<dbReference type="PRINTS" id="PR00072">
    <property type="entry name" value="MALOXRDTASE"/>
</dbReference>
<dbReference type="InterPro" id="IPR036291">
    <property type="entry name" value="NAD(P)-bd_dom_sf"/>
</dbReference>
<dbReference type="SMART" id="SM00919">
    <property type="entry name" value="Malic_M"/>
    <property type="match status" value="1"/>
</dbReference>
<feature type="domain" description="Malic enzyme N-terminal" evidence="4">
    <location>
        <begin position="176"/>
        <end position="356"/>
    </location>
</feature>
<evidence type="ECO:0000256" key="2">
    <source>
        <dbReference type="SAM" id="MobiDB-lite"/>
    </source>
</evidence>
<dbReference type="EMBL" id="CAID01000004">
    <property type="protein sequence ID" value="CEF97653.1"/>
    <property type="molecule type" value="Genomic_DNA"/>
</dbReference>
<evidence type="ECO:0000259" key="3">
    <source>
        <dbReference type="SMART" id="SM00919"/>
    </source>
</evidence>
<dbReference type="RefSeq" id="XP_003078893.2">
    <property type="nucleotide sequence ID" value="XM_003078845.2"/>
</dbReference>
<dbReference type="GO" id="GO:0006108">
    <property type="term" value="P:malate metabolic process"/>
    <property type="evidence" value="ECO:0007669"/>
    <property type="project" value="TreeGrafter"/>
</dbReference>
<dbReference type="InterPro" id="IPR012302">
    <property type="entry name" value="Malic_NAD-bd"/>
</dbReference>
<dbReference type="OrthoDB" id="5365701at2759"/>
<dbReference type="NCBIfam" id="NF010052">
    <property type="entry name" value="PRK13529.1"/>
    <property type="match status" value="1"/>
</dbReference>
<dbReference type="Proteomes" id="UP000009170">
    <property type="component" value="Unassembled WGS sequence"/>
</dbReference>
<comment type="similarity">
    <text evidence="1">Belongs to the malic enzymes family.</text>
</comment>
<dbReference type="GeneID" id="9834131"/>
<dbReference type="InterPro" id="IPR001891">
    <property type="entry name" value="Malic_OxRdtase"/>
</dbReference>
<dbReference type="Gene3D" id="3.40.50.10380">
    <property type="entry name" value="Malic enzyme, N-terminal domain"/>
    <property type="match status" value="1"/>
</dbReference>
<dbReference type="SUPFAM" id="SSF51735">
    <property type="entry name" value="NAD(P)-binding Rossmann-fold domains"/>
    <property type="match status" value="1"/>
</dbReference>
<dbReference type="GO" id="GO:0004473">
    <property type="term" value="F:malate dehydrogenase (decarboxylating) (NADP+) activity"/>
    <property type="evidence" value="ECO:0007669"/>
    <property type="project" value="TreeGrafter"/>
</dbReference>
<dbReference type="STRING" id="70448.A0A090N380"/>
<dbReference type="Pfam" id="PF03949">
    <property type="entry name" value="Malic_M"/>
    <property type="match status" value="1"/>
</dbReference>
<comment type="caution">
    <text evidence="5">The sequence shown here is derived from an EMBL/GenBank/DDBJ whole genome shotgun (WGS) entry which is preliminary data.</text>
</comment>
<dbReference type="AlphaFoldDB" id="A0A090N380"/>
<sequence length="646" mass="69770">MASAVASVAVCARVRRGCDAFDRARAFGVARASREDDGRDMDTAVTRGRDDDVDDDDVVPRRDRRAMLALVASATTVASMGADQSRASPVRSSTRAADRAPPTNAVRRAACGPGYASLRDASAYRGLATNDRRGKGVDGLIPAGEVGEEVEIARANAALAQCETPFEKYKQLVALQMTDESTFYRMLRSQTETLLPILYTPTVGEACVKFGTLVQRPMGLWVSSNDAGNVKQLIRNWPATDVKIAVITDGERILGLGDQGANGMGISAGKSMVYAACGVPPSALLPIQVDTGTNNQTLLDDPLYIGLKQKRDRTKAYDALLDEIVVAVRSRYGQKTIIHWEDFAPKNAFRVLRRFQQAPEVVTYNDDIQGTAAVTVSGLLASVRSLGGDVTQQRVLFFGAGQANIGAAELFVSALVQRGVSEEEAKKRVWLFDSKGLVVRSRASQLSEDKLAYAQDAPEESDLERVIELIKPTALVGAAAVPGKFNERVVKKMSKINDRPIIFALSNPTSQAECSAEQAYAWSDGRAIFASGTRFPPVTYRSRKFEPGFANNAFIFPPIALATIVTGTINVTPEMFLTAAEALAESVDDELFSVGAVYPPVDRIASSARVVAARVAHAVDPSISLEEWTDRVDQYVRKNDLFSSVS</sequence>